<accession>A0ABV7DKD8</accession>
<dbReference type="Proteomes" id="UP001595377">
    <property type="component" value="Unassembled WGS sequence"/>
</dbReference>
<gene>
    <name evidence="1" type="ORF">ACFOHH_17760</name>
</gene>
<keyword evidence="2" id="KW-1185">Reference proteome</keyword>
<evidence type="ECO:0000313" key="2">
    <source>
        <dbReference type="Proteomes" id="UP001595377"/>
    </source>
</evidence>
<organism evidence="1 2">
    <name type="scientific">Shinella pollutisoli</name>
    <dbReference type="NCBI Taxonomy" id="2250594"/>
    <lineage>
        <taxon>Bacteria</taxon>
        <taxon>Pseudomonadati</taxon>
        <taxon>Pseudomonadota</taxon>
        <taxon>Alphaproteobacteria</taxon>
        <taxon>Hyphomicrobiales</taxon>
        <taxon>Rhizobiaceae</taxon>
        <taxon>Shinella</taxon>
    </lineage>
</organism>
<protein>
    <submittedName>
        <fullName evidence="1">Uncharacterized protein</fullName>
    </submittedName>
</protein>
<dbReference type="EMBL" id="JBHRSP010000029">
    <property type="protein sequence ID" value="MFC3074961.1"/>
    <property type="molecule type" value="Genomic_DNA"/>
</dbReference>
<dbReference type="RefSeq" id="WP_257315626.1">
    <property type="nucleotide sequence ID" value="NZ_JANFDG010000013.1"/>
</dbReference>
<comment type="caution">
    <text evidence="1">The sequence shown here is derived from an EMBL/GenBank/DDBJ whole genome shotgun (WGS) entry which is preliminary data.</text>
</comment>
<sequence length="165" mass="18958">MTDRPMWCDDFDMDLPKVVPGAREAVGAAGEIVLFTHGHTTHDALNSPTCWNHDDGLVAFAGFASPRKPAPYWTRDPIVRCTGWEMFRDLWCHGCMLLVEGERVWNSQRLWPDFEAIMWNVRGWGDVSSLAAHRRRRMAELRALISIRRAARRLVDLHRQFGGTQ</sequence>
<evidence type="ECO:0000313" key="1">
    <source>
        <dbReference type="EMBL" id="MFC3074961.1"/>
    </source>
</evidence>
<reference evidence="2" key="1">
    <citation type="journal article" date="2019" name="Int. J. Syst. Evol. Microbiol.">
        <title>The Global Catalogue of Microorganisms (GCM) 10K type strain sequencing project: providing services to taxonomists for standard genome sequencing and annotation.</title>
        <authorList>
            <consortium name="The Broad Institute Genomics Platform"/>
            <consortium name="The Broad Institute Genome Sequencing Center for Infectious Disease"/>
            <person name="Wu L."/>
            <person name="Ma J."/>
        </authorList>
    </citation>
    <scope>NUCLEOTIDE SEQUENCE [LARGE SCALE GENOMIC DNA]</scope>
    <source>
        <strain evidence="2">KCTC 52677</strain>
    </source>
</reference>
<name>A0ABV7DKD8_9HYPH</name>
<proteinExistence type="predicted"/>